<dbReference type="Proteomes" id="UP000283512">
    <property type="component" value="Unassembled WGS sequence"/>
</dbReference>
<evidence type="ECO:0000313" key="1">
    <source>
        <dbReference type="EMBL" id="RHH88564.1"/>
    </source>
</evidence>
<organism evidence="1 2">
    <name type="scientific">Bacteroides caccae</name>
    <dbReference type="NCBI Taxonomy" id="47678"/>
    <lineage>
        <taxon>Bacteria</taxon>
        <taxon>Pseudomonadati</taxon>
        <taxon>Bacteroidota</taxon>
        <taxon>Bacteroidia</taxon>
        <taxon>Bacteroidales</taxon>
        <taxon>Bacteroidaceae</taxon>
        <taxon>Bacteroides</taxon>
    </lineage>
</organism>
<name>A0A414YPU2_9BACE</name>
<gene>
    <name evidence="1" type="ORF">DW190_13840</name>
</gene>
<accession>A0A414YPU2</accession>
<comment type="caution">
    <text evidence="1">The sequence shown here is derived from an EMBL/GenBank/DDBJ whole genome shotgun (WGS) entry which is preliminary data.</text>
</comment>
<proteinExistence type="predicted"/>
<dbReference type="EMBL" id="QRKD01000013">
    <property type="protein sequence ID" value="RHH88564.1"/>
    <property type="molecule type" value="Genomic_DNA"/>
</dbReference>
<protein>
    <recommendedName>
        <fullName evidence="3">Lipoprotein</fullName>
    </recommendedName>
</protein>
<dbReference type="PROSITE" id="PS51257">
    <property type="entry name" value="PROKAR_LIPOPROTEIN"/>
    <property type="match status" value="1"/>
</dbReference>
<evidence type="ECO:0000313" key="2">
    <source>
        <dbReference type="Proteomes" id="UP000283512"/>
    </source>
</evidence>
<dbReference type="RefSeq" id="WP_122295639.1">
    <property type="nucleotide sequence ID" value="NZ_QRKD01000013.1"/>
</dbReference>
<reference evidence="1 2" key="1">
    <citation type="submission" date="2018-08" db="EMBL/GenBank/DDBJ databases">
        <title>A genome reference for cultivated species of the human gut microbiota.</title>
        <authorList>
            <person name="Zou Y."/>
            <person name="Xue W."/>
            <person name="Luo G."/>
        </authorList>
    </citation>
    <scope>NUCLEOTIDE SEQUENCE [LARGE SCALE GENOMIC DNA]</scope>
    <source>
        <strain evidence="1 2">AM16-49B</strain>
    </source>
</reference>
<evidence type="ECO:0008006" key="3">
    <source>
        <dbReference type="Google" id="ProtNLM"/>
    </source>
</evidence>
<sequence>MKKNICILVFMMGLCSCGNKSNDNNSLIDVDNINLVDSIFSDCTQYKSFVRKAYNENGNSVIVGVTNFSEDVEDKAVTNVAIGSVTGRIFKLLCSKDGWTVGDSGEISFSDFFVVVRHSDIVQIEDKQYLFLSTEENCGGSSCATFDNCVFYLIDTNNLEVTSIACFRENGILEDKAYEPYNGNDARLVFLHNKINELYPR</sequence>
<dbReference type="AlphaFoldDB" id="A0A414YPU2"/>